<dbReference type="Proteomes" id="UP000832034">
    <property type="component" value="Chromosome"/>
</dbReference>
<dbReference type="InterPro" id="IPR050881">
    <property type="entry name" value="LL-DAP_aminotransferase"/>
</dbReference>
<dbReference type="CDD" id="cd00609">
    <property type="entry name" value="AAT_like"/>
    <property type="match status" value="1"/>
</dbReference>
<dbReference type="Gene3D" id="3.40.640.10">
    <property type="entry name" value="Type I PLP-dependent aspartate aminotransferase-like (Major domain)"/>
    <property type="match status" value="1"/>
</dbReference>
<proteinExistence type="predicted"/>
<evidence type="ECO:0000313" key="6">
    <source>
        <dbReference type="EMBL" id="UOO91620.1"/>
    </source>
</evidence>
<dbReference type="SUPFAM" id="SSF53383">
    <property type="entry name" value="PLP-dependent transferases"/>
    <property type="match status" value="1"/>
</dbReference>
<dbReference type="EMBL" id="CP091512">
    <property type="protein sequence ID" value="UOO91620.1"/>
    <property type="molecule type" value="Genomic_DNA"/>
</dbReference>
<evidence type="ECO:0000313" key="7">
    <source>
        <dbReference type="Proteomes" id="UP000832034"/>
    </source>
</evidence>
<dbReference type="InterPro" id="IPR015422">
    <property type="entry name" value="PyrdxlP-dep_Trfase_small"/>
</dbReference>
<reference evidence="6" key="2">
    <citation type="journal article" date="2022" name="Res Sq">
        <title>Evolution of multicellular longitudinally dividing oral cavity symbionts (Neisseriaceae).</title>
        <authorList>
            <person name="Nyongesa S."/>
            <person name="Weber P."/>
            <person name="Bernet E."/>
            <person name="Pullido F."/>
            <person name="Nieckarz M."/>
            <person name="Delaby M."/>
            <person name="Nieves C."/>
            <person name="Viehboeck T."/>
            <person name="Krause N."/>
            <person name="Rivera-Millot A."/>
            <person name="Nakamura A."/>
            <person name="Vischer N."/>
            <person name="VanNieuwenhze M."/>
            <person name="Brun Y."/>
            <person name="Cava F."/>
            <person name="Bulgheresi S."/>
            <person name="Veyrier F."/>
        </authorList>
    </citation>
    <scope>NUCLEOTIDE SEQUENCE</scope>
    <source>
        <strain evidence="6">SAG 1488-6</strain>
    </source>
</reference>
<evidence type="ECO:0000256" key="4">
    <source>
        <dbReference type="ARBA" id="ARBA00022679"/>
    </source>
</evidence>
<dbReference type="RefSeq" id="WP_026353564.1">
    <property type="nucleotide sequence ID" value="NZ_CP091512.1"/>
</dbReference>
<keyword evidence="7" id="KW-1185">Reference proteome</keyword>
<evidence type="ECO:0000256" key="3">
    <source>
        <dbReference type="ARBA" id="ARBA00022576"/>
    </source>
</evidence>
<evidence type="ECO:0000259" key="5">
    <source>
        <dbReference type="Pfam" id="PF00155"/>
    </source>
</evidence>
<reference evidence="6" key="1">
    <citation type="submission" date="2021-12" db="EMBL/GenBank/DDBJ databases">
        <authorList>
            <person name="Veyrier F.J."/>
        </authorList>
    </citation>
    <scope>NUCLEOTIDE SEQUENCE</scope>
    <source>
        <strain evidence="6">SAG 1488-6</strain>
    </source>
</reference>
<keyword evidence="4 6" id="KW-0808">Transferase</keyword>
<evidence type="ECO:0000256" key="1">
    <source>
        <dbReference type="ARBA" id="ARBA00001933"/>
    </source>
</evidence>
<protein>
    <recommendedName>
        <fullName evidence="2">Putative 8-amino-7-oxononanoate synthase</fullName>
    </recommendedName>
</protein>
<comment type="cofactor">
    <cofactor evidence="1">
        <name>pyridoxal 5'-phosphate</name>
        <dbReference type="ChEBI" id="CHEBI:597326"/>
    </cofactor>
</comment>
<feature type="domain" description="Aminotransferase class I/classII large" evidence="5">
    <location>
        <begin position="32"/>
        <end position="380"/>
    </location>
</feature>
<dbReference type="PANTHER" id="PTHR42832:SF3">
    <property type="entry name" value="L-GLUTAMINE--4-(METHYLSULFANYL)-2-OXOBUTANOATE AMINOTRANSFERASE"/>
    <property type="match status" value="1"/>
</dbReference>
<dbReference type="NCBIfam" id="TIGR03538">
    <property type="entry name" value="DapC_gpp"/>
    <property type="match status" value="1"/>
</dbReference>
<dbReference type="InterPro" id="IPR004839">
    <property type="entry name" value="Aminotransferase_I/II_large"/>
</dbReference>
<gene>
    <name evidence="6" type="primary">dapC</name>
    <name evidence="6" type="ORF">LVJ81_08160</name>
</gene>
<dbReference type="PANTHER" id="PTHR42832">
    <property type="entry name" value="AMINO ACID AMINOTRANSFERASE"/>
    <property type="match status" value="1"/>
</dbReference>
<sequence length="396" mass="44170">MNPFMQQLNPYPFARLRALMRDVQVSEHLNPIMLQIGEPKHATPQVIQDALVQNLDGLSKYPASKGIDALRESCSAWLKRRYDILVDANTQILPVNGSREALFSFVQVVLDAQSVEKPVVISPNPFYQIYEGATFLAGGEVVYVNCEAPNFMPDWKTIDTATWQRTQLVFVCSPGNPSGAVMQLEDWQELFALQDQYGFVIASDECYSEIYFGDNAPLGSLQAASMLGRSWDDLVMFTSLSKRSNVPGLRSGFVAGDAKWMAAFLEYRTYHGSAMGISVQHASIAAWNDEKHVEENRALYQQKFEQVVALLQDAYEVSIPDASFYIWLKVPDGDDARFAQRLWAEQAVQVLPGHLLARDTVHGNPGAGYIRIALVANVDECVEAAKRLLTFAQSFA</sequence>
<name>A0ABY4E9M2_VITST</name>
<dbReference type="Pfam" id="PF00155">
    <property type="entry name" value="Aminotran_1_2"/>
    <property type="match status" value="1"/>
</dbReference>
<dbReference type="InterPro" id="IPR015424">
    <property type="entry name" value="PyrdxlP-dep_Trfase"/>
</dbReference>
<dbReference type="GO" id="GO:0009016">
    <property type="term" value="F:succinyldiaminopimelate transaminase activity"/>
    <property type="evidence" value="ECO:0007669"/>
    <property type="project" value="UniProtKB-EC"/>
</dbReference>
<keyword evidence="3 6" id="KW-0032">Aminotransferase</keyword>
<accession>A0ABY4E9M2</accession>
<organism evidence="6 7">
    <name type="scientific">Vitreoscilla stercoraria</name>
    <dbReference type="NCBI Taxonomy" id="61"/>
    <lineage>
        <taxon>Bacteria</taxon>
        <taxon>Pseudomonadati</taxon>
        <taxon>Pseudomonadota</taxon>
        <taxon>Betaproteobacteria</taxon>
        <taxon>Neisseriales</taxon>
        <taxon>Neisseriaceae</taxon>
        <taxon>Vitreoscilla</taxon>
    </lineage>
</organism>
<evidence type="ECO:0000256" key="2">
    <source>
        <dbReference type="ARBA" id="ARBA00021531"/>
    </source>
</evidence>
<dbReference type="InterPro" id="IPR015421">
    <property type="entry name" value="PyrdxlP-dep_Trfase_major"/>
</dbReference>
<dbReference type="InterPro" id="IPR019878">
    <property type="entry name" value="DapC_beta/gammaproteobac"/>
</dbReference>
<dbReference type="Gene3D" id="3.90.1150.10">
    <property type="entry name" value="Aspartate Aminotransferase, domain 1"/>
    <property type="match status" value="1"/>
</dbReference>